<keyword evidence="1" id="KW-1133">Transmembrane helix</keyword>
<evidence type="ECO:0000313" key="2">
    <source>
        <dbReference type="EMBL" id="RBW69360.1"/>
    </source>
</evidence>
<gene>
    <name evidence="2" type="ORF">DS031_12040</name>
</gene>
<accession>A0A366XSK1</accession>
<keyword evidence="1" id="KW-0812">Transmembrane</keyword>
<dbReference type="Gene3D" id="1.20.210.10">
    <property type="entry name" value="Cytochrome c oxidase-like, subunit I domain"/>
    <property type="match status" value="1"/>
</dbReference>
<name>A0A366XSK1_9BACI</name>
<reference evidence="2 3" key="1">
    <citation type="submission" date="2018-07" db="EMBL/GenBank/DDBJ databases">
        <title>Lottiidibacillus patelloidae gen. nov., sp. nov., isolated from the intestinal tract of a marine limpet and the reclassification of B. taeanensis BH030017T, B. algicola KMM 3737T and B. hwajinpoensis SW-72T as genus Lottiidibacillus.</title>
        <authorList>
            <person name="Liu R."/>
            <person name="Huang Z."/>
        </authorList>
    </citation>
    <scope>NUCLEOTIDE SEQUENCE [LARGE SCALE GENOMIC DNA]</scope>
    <source>
        <strain evidence="2 3">BH030017</strain>
    </source>
</reference>
<feature type="transmembrane region" description="Helical" evidence="1">
    <location>
        <begin position="68"/>
        <end position="89"/>
    </location>
</feature>
<organism evidence="2 3">
    <name type="scientific">Bacillus taeanensis</name>
    <dbReference type="NCBI Taxonomy" id="273032"/>
    <lineage>
        <taxon>Bacteria</taxon>
        <taxon>Bacillati</taxon>
        <taxon>Bacillota</taxon>
        <taxon>Bacilli</taxon>
        <taxon>Bacillales</taxon>
        <taxon>Bacillaceae</taxon>
        <taxon>Bacillus</taxon>
    </lineage>
</organism>
<protein>
    <submittedName>
        <fullName evidence="2">Cytochrome-c oxidase</fullName>
    </submittedName>
</protein>
<dbReference type="AlphaFoldDB" id="A0A366XSK1"/>
<dbReference type="OrthoDB" id="9808748at2"/>
<dbReference type="EMBL" id="QOCW01000011">
    <property type="protein sequence ID" value="RBW69360.1"/>
    <property type="molecule type" value="Genomic_DNA"/>
</dbReference>
<sequence>MGINLIKISVVYFLIGVSMGMFMSMSHQFNLTPVHVHINLLGWTSLTLAGLLYHFFPKAGESMLEKIHFWLHNIGLPIMMIGLSFVVYGKLSFEPIIAVGGTITWLSILLFVINIIKNVQRDTSIDQNIQNDKGTSI</sequence>
<dbReference type="SUPFAM" id="SSF81442">
    <property type="entry name" value="Cytochrome c oxidase subunit I-like"/>
    <property type="match status" value="1"/>
</dbReference>
<dbReference type="InterPro" id="IPR036927">
    <property type="entry name" value="Cyt_c_oxase-like_su1_sf"/>
</dbReference>
<evidence type="ECO:0000313" key="3">
    <source>
        <dbReference type="Proteomes" id="UP000253314"/>
    </source>
</evidence>
<comment type="caution">
    <text evidence="2">The sequence shown here is derived from an EMBL/GenBank/DDBJ whole genome shotgun (WGS) entry which is preliminary data.</text>
</comment>
<dbReference type="RefSeq" id="WP_113806332.1">
    <property type="nucleotide sequence ID" value="NZ_QOCW01000011.1"/>
</dbReference>
<keyword evidence="3" id="KW-1185">Reference proteome</keyword>
<keyword evidence="1" id="KW-0472">Membrane</keyword>
<proteinExistence type="predicted"/>
<evidence type="ECO:0000256" key="1">
    <source>
        <dbReference type="SAM" id="Phobius"/>
    </source>
</evidence>
<feature type="transmembrane region" description="Helical" evidence="1">
    <location>
        <begin position="95"/>
        <end position="116"/>
    </location>
</feature>
<feature type="transmembrane region" description="Helical" evidence="1">
    <location>
        <begin position="36"/>
        <end position="56"/>
    </location>
</feature>
<dbReference type="Proteomes" id="UP000253314">
    <property type="component" value="Unassembled WGS sequence"/>
</dbReference>
<feature type="transmembrane region" description="Helical" evidence="1">
    <location>
        <begin position="5"/>
        <end position="24"/>
    </location>
</feature>